<keyword evidence="2" id="KW-0732">Signal</keyword>
<feature type="chain" id="PRO_5046628953" description="SH3 domain-containing protein" evidence="2">
    <location>
        <begin position="23"/>
        <end position="139"/>
    </location>
</feature>
<organism evidence="3 4">
    <name type="scientific">Streptomyces hazeniae</name>
    <dbReference type="NCBI Taxonomy" id="3075538"/>
    <lineage>
        <taxon>Bacteria</taxon>
        <taxon>Bacillati</taxon>
        <taxon>Actinomycetota</taxon>
        <taxon>Actinomycetes</taxon>
        <taxon>Kitasatosporales</taxon>
        <taxon>Streptomycetaceae</taxon>
        <taxon>Streptomyces</taxon>
    </lineage>
</organism>
<accession>A0ABU2NWE5</accession>
<sequence>MLHSTISKLAVFVAGGAVTALAAVGPAAAAPALPEGGGKVHKGWTKTWTWVHERPSHRSDKIDKLRPHTKVYIKCKVRNEGETWYKLAKRHGWVDADKVKTHDWIPRCRYTGWNDMSESGPLSDYQSAPAADFGGEPLG</sequence>
<dbReference type="Proteomes" id="UP001183414">
    <property type="component" value="Unassembled WGS sequence"/>
</dbReference>
<protein>
    <recommendedName>
        <fullName evidence="5">SH3 domain-containing protein</fullName>
    </recommendedName>
</protein>
<evidence type="ECO:0008006" key="5">
    <source>
        <dbReference type="Google" id="ProtNLM"/>
    </source>
</evidence>
<name>A0ABU2NWE5_9ACTN</name>
<evidence type="ECO:0000256" key="2">
    <source>
        <dbReference type="SAM" id="SignalP"/>
    </source>
</evidence>
<evidence type="ECO:0000313" key="4">
    <source>
        <dbReference type="Proteomes" id="UP001183414"/>
    </source>
</evidence>
<feature type="signal peptide" evidence="2">
    <location>
        <begin position="1"/>
        <end position="22"/>
    </location>
</feature>
<comment type="caution">
    <text evidence="3">The sequence shown here is derived from an EMBL/GenBank/DDBJ whole genome shotgun (WGS) entry which is preliminary data.</text>
</comment>
<dbReference type="RefSeq" id="WP_311674624.1">
    <property type="nucleotide sequence ID" value="NZ_JAVREQ010000018.1"/>
</dbReference>
<feature type="region of interest" description="Disordered" evidence="1">
    <location>
        <begin position="118"/>
        <end position="139"/>
    </location>
</feature>
<reference evidence="4" key="1">
    <citation type="submission" date="2023-07" db="EMBL/GenBank/DDBJ databases">
        <title>30 novel species of actinomycetes from the DSMZ collection.</title>
        <authorList>
            <person name="Nouioui I."/>
        </authorList>
    </citation>
    <scope>NUCLEOTIDE SEQUENCE [LARGE SCALE GENOMIC DNA]</scope>
    <source>
        <strain evidence="4">DSM 42041</strain>
    </source>
</reference>
<evidence type="ECO:0000256" key="1">
    <source>
        <dbReference type="SAM" id="MobiDB-lite"/>
    </source>
</evidence>
<gene>
    <name evidence="3" type="ORF">RM572_19435</name>
</gene>
<keyword evidence="4" id="KW-1185">Reference proteome</keyword>
<proteinExistence type="predicted"/>
<evidence type="ECO:0000313" key="3">
    <source>
        <dbReference type="EMBL" id="MDT0380931.1"/>
    </source>
</evidence>
<dbReference type="EMBL" id="JAVREQ010000018">
    <property type="protein sequence ID" value="MDT0380931.1"/>
    <property type="molecule type" value="Genomic_DNA"/>
</dbReference>